<protein>
    <recommendedName>
        <fullName evidence="4">HTH lacI-type domain-containing protein</fullName>
    </recommendedName>
</protein>
<dbReference type="InterPro" id="IPR028082">
    <property type="entry name" value="Peripla_BP_I"/>
</dbReference>
<dbReference type="SMART" id="SM00354">
    <property type="entry name" value="HTH_LACI"/>
    <property type="match status" value="1"/>
</dbReference>
<keyword evidence="1" id="KW-0805">Transcription regulation</keyword>
<dbReference type="SUPFAM" id="SSF53822">
    <property type="entry name" value="Periplasmic binding protein-like I"/>
    <property type="match status" value="1"/>
</dbReference>
<evidence type="ECO:0000256" key="2">
    <source>
        <dbReference type="ARBA" id="ARBA00023125"/>
    </source>
</evidence>
<dbReference type="InterPro" id="IPR010982">
    <property type="entry name" value="Lambda_DNA-bd_dom_sf"/>
</dbReference>
<dbReference type="PROSITE" id="PS00356">
    <property type="entry name" value="HTH_LACI_1"/>
    <property type="match status" value="1"/>
</dbReference>
<dbReference type="InterPro" id="IPR046335">
    <property type="entry name" value="LacI/GalR-like_sensor"/>
</dbReference>
<dbReference type="Pfam" id="PF13377">
    <property type="entry name" value="Peripla_BP_3"/>
    <property type="match status" value="1"/>
</dbReference>
<organism evidence="5 6">
    <name type="scientific">Devosia epidermidihirudinis</name>
    <dbReference type="NCBI Taxonomy" id="1293439"/>
    <lineage>
        <taxon>Bacteria</taxon>
        <taxon>Pseudomonadati</taxon>
        <taxon>Pseudomonadota</taxon>
        <taxon>Alphaproteobacteria</taxon>
        <taxon>Hyphomicrobiales</taxon>
        <taxon>Devosiaceae</taxon>
        <taxon>Devosia</taxon>
    </lineage>
</organism>
<dbReference type="Gene3D" id="1.10.260.40">
    <property type="entry name" value="lambda repressor-like DNA-binding domains"/>
    <property type="match status" value="1"/>
</dbReference>
<dbReference type="EMBL" id="LANJ01000016">
    <property type="protein sequence ID" value="KKC38092.1"/>
    <property type="molecule type" value="Genomic_DNA"/>
</dbReference>
<dbReference type="STRING" id="1293439.WH87_10785"/>
<dbReference type="Proteomes" id="UP000033411">
    <property type="component" value="Unassembled WGS sequence"/>
</dbReference>
<dbReference type="SUPFAM" id="SSF47413">
    <property type="entry name" value="lambda repressor-like DNA-binding domains"/>
    <property type="match status" value="1"/>
</dbReference>
<sequence>MSAHGHEGFVMNETSKFKKRVTIKEVAAAAGVSPMTVSNVVNGRFKFVSDATRKVVEKEISRLNYRVQESGRGLRVSHRRAAGILIIDETKSFLSDHFNSHVVAGLSNSLSLSGYTLTVQGISLEHFGQSHVMHNLSVDGLYVILSGSRDKREKVIEDLRRLDQPIVLLQETYRPIDGNICVIRQDDQLGGQMLADHLAARRRERFVIIKPQTDWPAIEARVDSFCTQIRKLNPNANISILNSPDESFDAVQATLAEHLANSPRPDAIFGANDRLAIGAMLMLQSQGIAIPDEISVVGFNGFESRRYARPLITTVISPAYALGETAGKVMIDRFIKGSFEQNEIVLPVYLEPGETT</sequence>
<proteinExistence type="predicted"/>
<keyword evidence="3" id="KW-0804">Transcription</keyword>
<evidence type="ECO:0000313" key="5">
    <source>
        <dbReference type="EMBL" id="KKC38092.1"/>
    </source>
</evidence>
<dbReference type="GO" id="GO:0003700">
    <property type="term" value="F:DNA-binding transcription factor activity"/>
    <property type="evidence" value="ECO:0007669"/>
    <property type="project" value="TreeGrafter"/>
</dbReference>
<dbReference type="PATRIC" id="fig|1293439.3.peg.1745"/>
<dbReference type="AlphaFoldDB" id="A0A0F5QAS7"/>
<dbReference type="CDD" id="cd01392">
    <property type="entry name" value="HTH_LacI"/>
    <property type="match status" value="1"/>
</dbReference>
<dbReference type="Pfam" id="PF00356">
    <property type="entry name" value="LacI"/>
    <property type="match status" value="1"/>
</dbReference>
<accession>A0A0F5QAS7</accession>
<dbReference type="InterPro" id="IPR000843">
    <property type="entry name" value="HTH_LacI"/>
</dbReference>
<gene>
    <name evidence="5" type="ORF">WH87_10785</name>
</gene>
<dbReference type="PANTHER" id="PTHR30146">
    <property type="entry name" value="LACI-RELATED TRANSCRIPTIONAL REPRESSOR"/>
    <property type="match status" value="1"/>
</dbReference>
<dbReference type="PANTHER" id="PTHR30146:SF109">
    <property type="entry name" value="HTH-TYPE TRANSCRIPTIONAL REGULATOR GALS"/>
    <property type="match status" value="1"/>
</dbReference>
<dbReference type="CDD" id="cd06267">
    <property type="entry name" value="PBP1_LacI_sugar_binding-like"/>
    <property type="match status" value="1"/>
</dbReference>
<name>A0A0F5QAS7_9HYPH</name>
<keyword evidence="6" id="KW-1185">Reference proteome</keyword>
<dbReference type="GO" id="GO:0000976">
    <property type="term" value="F:transcription cis-regulatory region binding"/>
    <property type="evidence" value="ECO:0007669"/>
    <property type="project" value="TreeGrafter"/>
</dbReference>
<evidence type="ECO:0000313" key="6">
    <source>
        <dbReference type="Proteomes" id="UP000033411"/>
    </source>
</evidence>
<comment type="caution">
    <text evidence="5">The sequence shown here is derived from an EMBL/GenBank/DDBJ whole genome shotgun (WGS) entry which is preliminary data.</text>
</comment>
<reference evidence="5 6" key="1">
    <citation type="submission" date="2015-03" db="EMBL/GenBank/DDBJ databases">
        <authorList>
            <person name="Lepp D."/>
            <person name="Hassan Y.I."/>
            <person name="Li X.-Z."/>
            <person name="Zhou T."/>
        </authorList>
    </citation>
    <scope>NUCLEOTIDE SEQUENCE [LARGE SCALE GENOMIC DNA]</scope>
    <source>
        <strain evidence="5 6">E84</strain>
    </source>
</reference>
<feature type="domain" description="HTH lacI-type" evidence="4">
    <location>
        <begin position="21"/>
        <end position="76"/>
    </location>
</feature>
<dbReference type="Gene3D" id="3.40.50.2300">
    <property type="match status" value="2"/>
</dbReference>
<keyword evidence="2" id="KW-0238">DNA-binding</keyword>
<evidence type="ECO:0000256" key="1">
    <source>
        <dbReference type="ARBA" id="ARBA00023015"/>
    </source>
</evidence>
<evidence type="ECO:0000256" key="3">
    <source>
        <dbReference type="ARBA" id="ARBA00023163"/>
    </source>
</evidence>
<evidence type="ECO:0000259" key="4">
    <source>
        <dbReference type="PROSITE" id="PS50932"/>
    </source>
</evidence>
<dbReference type="PROSITE" id="PS50932">
    <property type="entry name" value="HTH_LACI_2"/>
    <property type="match status" value="1"/>
</dbReference>